<protein>
    <recommendedName>
        <fullName evidence="3 9">Cysteine proteinase 1, mitochondrial</fullName>
        <ecNumber evidence="2 9">3.4.22.40</ecNumber>
    </recommendedName>
</protein>
<dbReference type="InterPro" id="IPR004134">
    <property type="entry name" value="Peptidase_C1B"/>
</dbReference>
<comment type="subunit">
    <text evidence="8">Homohexamer. Binds to nucleic acids. Binds single-stranded DNA and RNA with higher affinity than double-stranded DNA.</text>
</comment>
<comment type="subcellular location">
    <subcellularLocation>
        <location evidence="9">Mitochondrion</location>
    </subcellularLocation>
    <subcellularLocation>
        <location evidence="9">Cytoplasm</location>
    </subcellularLocation>
</comment>
<evidence type="ECO:0000256" key="6">
    <source>
        <dbReference type="ARBA" id="ARBA00022807"/>
    </source>
</evidence>
<evidence type="ECO:0000256" key="4">
    <source>
        <dbReference type="ARBA" id="ARBA00022670"/>
    </source>
</evidence>
<evidence type="ECO:0000256" key="7">
    <source>
        <dbReference type="ARBA" id="ARBA00025347"/>
    </source>
</evidence>
<keyword evidence="4 9" id="KW-0645">Protease</keyword>
<dbReference type="GO" id="GO:0009636">
    <property type="term" value="P:response to toxic substance"/>
    <property type="evidence" value="ECO:0007669"/>
    <property type="project" value="TreeGrafter"/>
</dbReference>
<evidence type="ECO:0000256" key="8">
    <source>
        <dbReference type="ARBA" id="ARBA00026080"/>
    </source>
</evidence>
<dbReference type="InParanoid" id="A0A1Y2EWV0"/>
<keyword evidence="12" id="KW-1185">Reference proteome</keyword>
<feature type="active site" evidence="10">
    <location>
        <position position="38"/>
    </location>
</feature>
<dbReference type="PANTHER" id="PTHR10363:SF2">
    <property type="entry name" value="BLEOMYCIN HYDROLASE"/>
    <property type="match status" value="1"/>
</dbReference>
<dbReference type="SUPFAM" id="SSF54001">
    <property type="entry name" value="Cysteine proteinases"/>
    <property type="match status" value="1"/>
</dbReference>
<keyword evidence="5 9" id="KW-0378">Hydrolase</keyword>
<dbReference type="PROSITE" id="PS00139">
    <property type="entry name" value="THIOL_PROTEASE_CYS"/>
    <property type="match status" value="1"/>
</dbReference>
<comment type="catalytic activity">
    <reaction evidence="1 9">
        <text>Inactivates bleomycin B2 (a cytotoxic glycometallopeptide) by hydrolysis of a carboxyamide bond of beta-aminoalanine, but also shows general aminopeptidase activity. The specificity varies somewhat with source, but amino acid arylamides of Met, Leu and Ala are preferred.</text>
        <dbReference type="EC" id="3.4.22.40"/>
    </reaction>
</comment>
<comment type="similarity">
    <text evidence="9">Belongs to the peptidase C1 family.</text>
</comment>
<evidence type="ECO:0000256" key="1">
    <source>
        <dbReference type="ARBA" id="ARBA00000423"/>
    </source>
</evidence>
<dbReference type="PIRSF" id="PIRSF005700">
    <property type="entry name" value="PepC"/>
    <property type="match status" value="1"/>
</dbReference>
<dbReference type="OrthoDB" id="2666448at2759"/>
<dbReference type="CDD" id="cd00585">
    <property type="entry name" value="Peptidase_C1B"/>
    <property type="match status" value="1"/>
</dbReference>
<dbReference type="Proteomes" id="UP000193467">
    <property type="component" value="Unassembled WGS sequence"/>
</dbReference>
<feature type="active site" evidence="10">
    <location>
        <position position="340"/>
    </location>
</feature>
<dbReference type="GO" id="GO:0070005">
    <property type="term" value="F:cysteine-type aminopeptidase activity"/>
    <property type="evidence" value="ECO:0007669"/>
    <property type="project" value="InterPro"/>
</dbReference>
<gene>
    <name evidence="11" type="ORF">BCR35DRAFT_321829</name>
</gene>
<keyword evidence="9" id="KW-0496">Mitochondrion</keyword>
<evidence type="ECO:0000313" key="11">
    <source>
        <dbReference type="EMBL" id="ORY75305.1"/>
    </source>
</evidence>
<dbReference type="AlphaFoldDB" id="A0A1Y2EWV0"/>
<dbReference type="GO" id="GO:0006508">
    <property type="term" value="P:proteolysis"/>
    <property type="evidence" value="ECO:0007669"/>
    <property type="project" value="UniProtKB-KW"/>
</dbReference>
<comment type="caution">
    <text evidence="11">The sequence shown here is derived from an EMBL/GenBank/DDBJ whole genome shotgun (WGS) entry which is preliminary data.</text>
</comment>
<comment type="function">
    <text evidence="9">Has aminopeptidase activity, shortening substrate peptides sequentially by 1 amino acid. Has bleomycin hydrolase activity, which can protect the cell from the toxic effects of bleomycin. Has homocysteine-thiolactonase activity, protecting the cell against homocysteine toxicity.</text>
</comment>
<feature type="active site" evidence="10">
    <location>
        <position position="363"/>
    </location>
</feature>
<dbReference type="GO" id="GO:0005739">
    <property type="term" value="C:mitochondrion"/>
    <property type="evidence" value="ECO:0007669"/>
    <property type="project" value="UniProtKB-SubCell"/>
</dbReference>
<reference evidence="11 12" key="1">
    <citation type="submission" date="2016-07" db="EMBL/GenBank/DDBJ databases">
        <title>Pervasive Adenine N6-methylation of Active Genes in Fungi.</title>
        <authorList>
            <consortium name="DOE Joint Genome Institute"/>
            <person name="Mondo S.J."/>
            <person name="Dannebaum R.O."/>
            <person name="Kuo R.C."/>
            <person name="Labutti K."/>
            <person name="Haridas S."/>
            <person name="Kuo A."/>
            <person name="Salamov A."/>
            <person name="Ahrendt S.R."/>
            <person name="Lipzen A."/>
            <person name="Sullivan W."/>
            <person name="Andreopoulos W.B."/>
            <person name="Clum A."/>
            <person name="Lindquist E."/>
            <person name="Daum C."/>
            <person name="Ramamoorthy G.K."/>
            <person name="Gryganskyi A."/>
            <person name="Culley D."/>
            <person name="Magnuson J.K."/>
            <person name="James T.Y."/>
            <person name="O'Malley M.A."/>
            <person name="Stajich J.E."/>
            <person name="Spatafora J.W."/>
            <person name="Visel A."/>
            <person name="Grigoriev I.V."/>
        </authorList>
    </citation>
    <scope>NUCLEOTIDE SEQUENCE [LARGE SCALE GENOMIC DNA]</scope>
    <source>
        <strain evidence="11 12">62-1032</strain>
    </source>
</reference>
<evidence type="ECO:0000256" key="9">
    <source>
        <dbReference type="PIRNR" id="PIRNR005700"/>
    </source>
</evidence>
<keyword evidence="9" id="KW-0963">Cytoplasm</keyword>
<organism evidence="11 12">
    <name type="scientific">Leucosporidium creatinivorum</name>
    <dbReference type="NCBI Taxonomy" id="106004"/>
    <lineage>
        <taxon>Eukaryota</taxon>
        <taxon>Fungi</taxon>
        <taxon>Dikarya</taxon>
        <taxon>Basidiomycota</taxon>
        <taxon>Pucciniomycotina</taxon>
        <taxon>Microbotryomycetes</taxon>
        <taxon>Leucosporidiales</taxon>
        <taxon>Leucosporidium</taxon>
    </lineage>
</organism>
<dbReference type="GO" id="GO:0043418">
    <property type="term" value="P:homocysteine catabolic process"/>
    <property type="evidence" value="ECO:0007669"/>
    <property type="project" value="TreeGrafter"/>
</dbReference>
<dbReference type="Gene3D" id="3.90.70.10">
    <property type="entry name" value="Cysteine proteinases"/>
    <property type="match status" value="1"/>
</dbReference>
<proteinExistence type="inferred from homology"/>
<name>A0A1Y2EWV0_9BASI</name>
<evidence type="ECO:0000256" key="5">
    <source>
        <dbReference type="ARBA" id="ARBA00022801"/>
    </source>
</evidence>
<evidence type="ECO:0000256" key="2">
    <source>
        <dbReference type="ARBA" id="ARBA00012465"/>
    </source>
</evidence>
<dbReference type="Pfam" id="PF03051">
    <property type="entry name" value="Peptidase_C1_2"/>
    <property type="match status" value="1"/>
</dbReference>
<dbReference type="PANTHER" id="PTHR10363">
    <property type="entry name" value="BLEOMYCIN HYDROLASE"/>
    <property type="match status" value="1"/>
</dbReference>
<sequence>MGAVLDQRQIMDDDVMVFSEQITTEGNPVANQKNSGRCWLFATTNVIRIFVSRKYNLDNFQLSQSYLYFVDHLSKANYFLEQMLDLVDEPFDSRTIQYLLANSETQDGGQYDMAVALIETYGLVPQSVYPESWNSSHSGELDTFLASKLREYAVELRTHLLDLRKTLKRKTALRGARELKNEQMKEVYRILATCCGTPPQPNERFIWEFIDSKKQYHRIVTTPLDFAKSHTGYDPSATMSLINDPRNTYERLYTVQRLGNVVGGRPIRYLNLEIEEIKDIAISLIKDNVPIWFGCDVEKASNTAAGIMDTKLYNYSDAFGTALTMTKRERLETGDSSMTHAMMFTGVHLDPETKRPIRWRVENSWGPEACNKGFLVMSDEWFTENVFQIVSPRSHVPPELVKLYDTGKVAELPPYDPMGALA</sequence>
<dbReference type="InterPro" id="IPR038765">
    <property type="entry name" value="Papain-like_cys_pep_sf"/>
</dbReference>
<accession>A0A1Y2EWV0</accession>
<dbReference type="GO" id="GO:0004197">
    <property type="term" value="F:cysteine-type endopeptidase activity"/>
    <property type="evidence" value="ECO:0007669"/>
    <property type="project" value="UniProtKB-EC"/>
</dbReference>
<dbReference type="EC" id="3.4.22.40" evidence="2 9"/>
<dbReference type="EMBL" id="MCGR01000038">
    <property type="protein sequence ID" value="ORY75305.1"/>
    <property type="molecule type" value="Genomic_DNA"/>
</dbReference>
<dbReference type="InterPro" id="IPR000169">
    <property type="entry name" value="Pept_cys_AS"/>
</dbReference>
<keyword evidence="6 9" id="KW-0788">Thiol protease</keyword>
<comment type="function">
    <text evidence="7">The normal physiological role of the enzyme is unknown, but it is not essential for the viability of yeast cells. Has aminopeptidase activity, shortening substrate peptides sequentially by 1 amino acid. Has bleomycin hydrolase activity, which can protect the cell from the toxic effects of bleomycin. Has homocysteine-thiolactonase activity, protecting the cell against homocysteine toxicity. Acts as a repressor in the GAL4 regulatory system, but this does not require either the peptidase or nucleic acid-binding activities.</text>
</comment>
<evidence type="ECO:0000256" key="3">
    <source>
        <dbReference type="ARBA" id="ARBA00016900"/>
    </source>
</evidence>
<evidence type="ECO:0000313" key="12">
    <source>
        <dbReference type="Proteomes" id="UP000193467"/>
    </source>
</evidence>
<evidence type="ECO:0000256" key="10">
    <source>
        <dbReference type="PIRSR" id="PIRSR005700-1"/>
    </source>
</evidence>